<dbReference type="InterPro" id="IPR037094">
    <property type="entry name" value="Glyco_hydro_38_cen_sf"/>
</dbReference>
<dbReference type="PANTHER" id="PTHR11607:SF3">
    <property type="entry name" value="LYSOSOMAL ALPHA-MANNOSIDASE"/>
    <property type="match status" value="1"/>
</dbReference>
<evidence type="ECO:0000256" key="6">
    <source>
        <dbReference type="ARBA" id="ARBA00022723"/>
    </source>
</evidence>
<dbReference type="Pfam" id="PF01074">
    <property type="entry name" value="Glyco_hydro_38N"/>
    <property type="match status" value="3"/>
</dbReference>
<evidence type="ECO:0000256" key="1">
    <source>
        <dbReference type="ARBA" id="ARBA00000365"/>
    </source>
</evidence>
<dbReference type="FunFam" id="2.60.40.1360:FF:000002">
    <property type="entry name" value="Alpha-mannosidase"/>
    <property type="match status" value="1"/>
</dbReference>
<evidence type="ECO:0000256" key="2">
    <source>
        <dbReference type="ARBA" id="ARBA00001947"/>
    </source>
</evidence>
<dbReference type="GO" id="GO:0006013">
    <property type="term" value="P:mannose metabolic process"/>
    <property type="evidence" value="ECO:0007669"/>
    <property type="project" value="InterPro"/>
</dbReference>
<accession>A0A8J6HMH2</accession>
<dbReference type="GO" id="GO:0005764">
    <property type="term" value="C:lysosome"/>
    <property type="evidence" value="ECO:0007669"/>
    <property type="project" value="UniProtKB-SubCell"/>
</dbReference>
<dbReference type="GO" id="GO:0004559">
    <property type="term" value="F:alpha-mannosidase activity"/>
    <property type="evidence" value="ECO:0007669"/>
    <property type="project" value="UniProtKB-EC"/>
</dbReference>
<gene>
    <name evidence="19" type="ORF">GEV33_001336</name>
</gene>
<reference evidence="19" key="2">
    <citation type="submission" date="2021-08" db="EMBL/GenBank/DDBJ databases">
        <authorList>
            <person name="Eriksson T."/>
        </authorList>
    </citation>
    <scope>NUCLEOTIDE SEQUENCE</scope>
    <source>
        <strain evidence="19">Stoneville</strain>
        <tissue evidence="19">Whole head</tissue>
    </source>
</reference>
<dbReference type="SUPFAM" id="SSF88713">
    <property type="entry name" value="Glycoside hydrolase/deacetylase"/>
    <property type="match status" value="3"/>
</dbReference>
<keyword evidence="12" id="KW-0458">Lysosome</keyword>
<dbReference type="InterPro" id="IPR015341">
    <property type="entry name" value="Glyco_hydro_38_cen"/>
</dbReference>
<dbReference type="InterPro" id="IPR013780">
    <property type="entry name" value="Glyco_hydro_b"/>
</dbReference>
<reference evidence="19" key="1">
    <citation type="journal article" date="2020" name="J Insects Food Feed">
        <title>The yellow mealworm (Tenebrio molitor) genome: a resource for the emerging insects as food and feed industry.</title>
        <authorList>
            <person name="Eriksson T."/>
            <person name="Andere A."/>
            <person name="Kelstrup H."/>
            <person name="Emery V."/>
            <person name="Picard C."/>
        </authorList>
    </citation>
    <scope>NUCLEOTIDE SEQUENCE</scope>
    <source>
        <strain evidence="19">Stoneville</strain>
        <tissue evidence="19">Whole head</tissue>
    </source>
</reference>
<comment type="similarity">
    <text evidence="4">Belongs to the glycosyl hydrolase 38 family.</text>
</comment>
<evidence type="ECO:0000256" key="3">
    <source>
        <dbReference type="ARBA" id="ARBA00004371"/>
    </source>
</evidence>
<dbReference type="GO" id="GO:0046872">
    <property type="term" value="F:metal ion binding"/>
    <property type="evidence" value="ECO:0007669"/>
    <property type="project" value="UniProtKB-KW"/>
</dbReference>
<dbReference type="InterPro" id="IPR011330">
    <property type="entry name" value="Glyco_hydro/deAcase_b/a-brl"/>
</dbReference>
<keyword evidence="20" id="KW-1185">Reference proteome</keyword>
<dbReference type="InterPro" id="IPR027291">
    <property type="entry name" value="Glyco_hydro_38_N_sf"/>
</dbReference>
<evidence type="ECO:0000256" key="7">
    <source>
        <dbReference type="ARBA" id="ARBA00022729"/>
    </source>
</evidence>
<evidence type="ECO:0000256" key="11">
    <source>
        <dbReference type="ARBA" id="ARBA00023180"/>
    </source>
</evidence>
<dbReference type="InterPro" id="IPR000602">
    <property type="entry name" value="Glyco_hydro_38_N"/>
</dbReference>
<feature type="domain" description="Glycoside hydrolase family 38 central" evidence="18">
    <location>
        <begin position="307"/>
        <end position="381"/>
    </location>
</feature>
<keyword evidence="9" id="KW-0862">Zinc</keyword>
<dbReference type="Gene3D" id="2.60.40.1360">
    <property type="match status" value="2"/>
</dbReference>
<dbReference type="FunFam" id="3.20.110.10:FF:000001">
    <property type="entry name" value="Alpha-mannosidase"/>
    <property type="match status" value="1"/>
</dbReference>
<dbReference type="EC" id="3.2.1.24" evidence="5"/>
<dbReference type="SMART" id="SM00872">
    <property type="entry name" value="Alpha-mann_mid"/>
    <property type="match status" value="2"/>
</dbReference>
<dbReference type="FunFam" id="1.20.1270.50:FF:000002">
    <property type="entry name" value="Alpha-mannosidase"/>
    <property type="match status" value="2"/>
</dbReference>
<name>A0A8J6HMH2_TENMO</name>
<dbReference type="Gene3D" id="1.20.1270.50">
    <property type="entry name" value="Glycoside hydrolase family 38, central domain"/>
    <property type="match status" value="4"/>
</dbReference>
<dbReference type="FunFam" id="2.70.98.30:FF:000003">
    <property type="entry name" value="Alpha-mannosidase"/>
    <property type="match status" value="2"/>
</dbReference>
<dbReference type="GO" id="GO:0030246">
    <property type="term" value="F:carbohydrate binding"/>
    <property type="evidence" value="ECO:0007669"/>
    <property type="project" value="InterPro"/>
</dbReference>
<evidence type="ECO:0000256" key="14">
    <source>
        <dbReference type="ARBA" id="ARBA00044166"/>
    </source>
</evidence>
<evidence type="ECO:0000256" key="12">
    <source>
        <dbReference type="ARBA" id="ARBA00023228"/>
    </source>
</evidence>
<dbReference type="SUPFAM" id="SSF74650">
    <property type="entry name" value="Galactose mutarotase-like"/>
    <property type="match status" value="2"/>
</dbReference>
<evidence type="ECO:0000256" key="9">
    <source>
        <dbReference type="ARBA" id="ARBA00022833"/>
    </source>
</evidence>
<keyword evidence="10" id="KW-1015">Disulfide bond</keyword>
<keyword evidence="11" id="KW-0325">Glycoprotein</keyword>
<evidence type="ECO:0000256" key="16">
    <source>
        <dbReference type="ARBA" id="ARBA00044241"/>
    </source>
</evidence>
<evidence type="ECO:0000256" key="15">
    <source>
        <dbReference type="ARBA" id="ARBA00044220"/>
    </source>
</evidence>
<evidence type="ECO:0000256" key="8">
    <source>
        <dbReference type="ARBA" id="ARBA00022801"/>
    </source>
</evidence>
<evidence type="ECO:0000256" key="4">
    <source>
        <dbReference type="ARBA" id="ARBA00009792"/>
    </source>
</evidence>
<comment type="cofactor">
    <cofactor evidence="2">
        <name>Zn(2+)</name>
        <dbReference type="ChEBI" id="CHEBI:29105"/>
    </cofactor>
</comment>
<dbReference type="CDD" id="cd10810">
    <property type="entry name" value="GH38N_AMII_LAM_like"/>
    <property type="match status" value="2"/>
</dbReference>
<organism evidence="19 20">
    <name type="scientific">Tenebrio molitor</name>
    <name type="common">Yellow mealworm beetle</name>
    <dbReference type="NCBI Taxonomy" id="7067"/>
    <lineage>
        <taxon>Eukaryota</taxon>
        <taxon>Metazoa</taxon>
        <taxon>Ecdysozoa</taxon>
        <taxon>Arthropoda</taxon>
        <taxon>Hexapoda</taxon>
        <taxon>Insecta</taxon>
        <taxon>Pterygota</taxon>
        <taxon>Neoptera</taxon>
        <taxon>Endopterygota</taxon>
        <taxon>Coleoptera</taxon>
        <taxon>Polyphaga</taxon>
        <taxon>Cucujiformia</taxon>
        <taxon>Tenebrionidae</taxon>
        <taxon>Tenebrio</taxon>
    </lineage>
</organism>
<dbReference type="Pfam" id="PF17677">
    <property type="entry name" value="Glyco_hydro38C2"/>
    <property type="match status" value="2"/>
</dbReference>
<dbReference type="Pfam" id="PF07748">
    <property type="entry name" value="Glyco_hydro_38C"/>
    <property type="match status" value="2"/>
</dbReference>
<evidence type="ECO:0000256" key="10">
    <source>
        <dbReference type="ARBA" id="ARBA00023157"/>
    </source>
</evidence>
<dbReference type="SUPFAM" id="SSF88688">
    <property type="entry name" value="Families 57/38 glycoside transferase middle domain"/>
    <property type="match status" value="2"/>
</dbReference>
<keyword evidence="8" id="KW-0378">Hydrolase</keyword>
<dbReference type="InterPro" id="IPR050843">
    <property type="entry name" value="Glycosyl_Hydrlase_38"/>
</dbReference>
<evidence type="ECO:0000259" key="18">
    <source>
        <dbReference type="SMART" id="SM00872"/>
    </source>
</evidence>
<dbReference type="Proteomes" id="UP000719412">
    <property type="component" value="Unassembled WGS sequence"/>
</dbReference>
<evidence type="ECO:0000313" key="20">
    <source>
        <dbReference type="Proteomes" id="UP000719412"/>
    </source>
</evidence>
<evidence type="ECO:0000256" key="13">
    <source>
        <dbReference type="ARBA" id="ARBA00023295"/>
    </source>
</evidence>
<dbReference type="Gene3D" id="2.70.98.30">
    <property type="entry name" value="Golgi alpha-mannosidase II, domain 4"/>
    <property type="match status" value="2"/>
</dbReference>
<comment type="subcellular location">
    <subcellularLocation>
        <location evidence="3">Lysosome</location>
    </subcellularLocation>
</comment>
<evidence type="ECO:0000313" key="19">
    <source>
        <dbReference type="EMBL" id="KAH0821455.1"/>
    </source>
</evidence>
<protein>
    <recommendedName>
        <fullName evidence="14">Lysosomal alpha-mannosidase</fullName>
        <ecNumber evidence="5">3.2.1.24</ecNumber>
    </recommendedName>
    <alternativeName>
        <fullName evidence="16">Lysosomal acid alpha-mannosidase</fullName>
    </alternativeName>
    <alternativeName>
        <fullName evidence="15">Mannosidase alpha class 2B member 1</fullName>
    </alternativeName>
    <alternativeName>
        <fullName evidence="17">Mannosidase alpha-B</fullName>
    </alternativeName>
</protein>
<keyword evidence="6" id="KW-0479">Metal-binding</keyword>
<dbReference type="Gene3D" id="2.60.40.1180">
    <property type="entry name" value="Golgi alpha-mannosidase II"/>
    <property type="match status" value="1"/>
</dbReference>
<keyword evidence="13" id="KW-0326">Glycosidase</keyword>
<sequence>MCTNVSNSHFADVQNVISSVVDALKQNPERRFVQVETAFFKLWWSRQNDIIKEAVQNLVNNGQLEFINGAWSMNDEAAVHYQSTIDQFTLGLRYIEDNLGRCARPKVGWQIDPFGHSREQASISAQLGFDSMFFARLDYRDKNRRMDDKTMDLLWRGSANLGNNADIFTSVLYQHYSAPGGFCFDIVCNDEVIIDDEEDPDYNLEKRVGEFADQMRDRAEHYPTNNILVTMGDDFRYEAAMTTYMNLDLLIKGFDLFEQTYNDKRIKVFYSTPSCYTKAVNDYVNSNNYNLELKTDDFFPYADGTNTYWTGYFTSRATSKHFERQGNNLLQVSKQLAANAQGSYDNEQINTLKEAVGVMQHHDAITGTEKQHVANNYYLRLSRGMQSAADAAGQVLSNLITGDDTNLEFDSCLLANVSACTQTESDTFTVAVYNPLSRTQTAIVTLPVFDQQNYQIRDPDDNDVPYQLDASLADFSYVENARTSQTTLQFAAKDLPPLGFKVYRFSAADKQPKSNPLLKKTPNLSVGYEETSFEISEQTGLLESITMNGVTLQVTQDFQYYTSQNSSGAYIFVPVETDPSRVAGGPITTTLVSGDVSQGVLQEFGSWARQFIKVYNDDKSYIEFDWIVGPLDISDGVGKEVVSKFSTPLETNGQFYTDSNGREVLQRTRNSRPDYDYTDEQPIAGNYYPVTSKIVIEDDDVEFAVLTDRSQGGSSINDGEVELMVHRACQHDDGRGVGENLNEQEFGDGIRVRGKHFLVLGPKGGNGTQIGIQRLQSLNVTVSGDKSIAAVERDVAQRKLLSPWTFVTKQVDNLNNLQFSGLKNSLPDNVQILTLEPWSENTLLFRLEHVLENGEDDNLSQEVTVDVSDLFTLFSITELKETTLGANMLLEENVRLSWPGSSTTDDQAEKRDVDDLTVTLQPMQIRTFLATVSSSIPVPPVGNEPKNITINNLELICKQKSDFDDTDKYLPYLTGYQSYFLIDASALVNTTMFYLLFLSTLVVLTHSTPLKDEPSCGYSSCPEAGLDTLNVHLIPHSHDDLGWLKTMDKYYFQDVQNVIGSVVGALKQNPDRRFVQVETAYFKEWWDRQNDIVRQDVIDLVNNGQLEIINGGWCMNDEANTNYQSTIDQYTLGLRFLEDTLGPCGRPRVGWQIDTFGHSREQASISAKLGFDSLFFMRMDYRDKNKRLEDKTGDLLWKGSQNLNDSYIFTSIFYGAYSFPEGFCFDIVCQDEPIIDDEESPDYNYDRRVDEFAEFVRGQASQYPTNNILVVMGDDVRYQASLTNFLNIDRLIKGFELFPKTFDDKPIKLLYSTPSCYAKAVNEFVTANDYNLDIKTDDFLPYATDGYGYWSGFYTSRPSKKRFERQGNNFLQIAKQLSAITNQPYESRITRLKEAVAVIQHHDAITGTEKEDVMKDYVRMLDTALEEANQAVDPILSQYPDRHKSDKFTVTVYNPLSRPVSSPIELPVDSQTLMIEDPQGNEVIYQTDPTIIDFSYAEDVPISPYTLLFTAEDLPPLGFKVYTFTKAETAPEEQPHLTVGNDNTSFEIDDDTGLLKSITMNGVTMDVSQDLAYYRSGSYSGAYIFVPLENEKHRVTEDKVKTTPISGDIYQGVLQEFNSWAKQIIKVYNDDSNYIEIDWIIGPVDVSDGIGREVVSVFTTPLQTEGNFYTDSNGREMLKRTRNYRPTFDYTNEEPIAGNYHPITSRIVLKDEEQGLELAILNDRAQGGASLEDGQVEIMIQRACTHNDRSQGNVRDSINDQEYGQGVIIRGKHYLILGPSSGNGEKSLAAIQRDVAQKKLLAPWAFVTDQDITQQLDTREFSSLKTPLSDNVHILTLEPWNENTLLLRLEHIMEKDEDENLSQETTVDLSDLFATFTITELEETTLGANIPLEDSVRLSWPGTGDTEDGKNLDGLKVTLAPMQIRTFLAKITSTFCYLHQKQACPVADPSALNVHIVPHSHDDVGWLKTLDQYYFQDVQNVISSVIVALKLNPERRFVQVETAFFKKWWEQQKDSIKQDVIDLHERRSCCLVSVHH</sequence>
<comment type="caution">
    <text evidence="19">The sequence shown here is derived from an EMBL/GenBank/DDBJ whole genome shotgun (WGS) entry which is preliminary data.</text>
</comment>
<dbReference type="InterPro" id="IPR011013">
    <property type="entry name" value="Gal_mutarotase_sf_dom"/>
</dbReference>
<dbReference type="InterPro" id="IPR041147">
    <property type="entry name" value="GH38_C"/>
</dbReference>
<dbReference type="InterPro" id="IPR011682">
    <property type="entry name" value="Glyco_hydro_38_C"/>
</dbReference>
<feature type="domain" description="Glycoside hydrolase family 38 central" evidence="18">
    <location>
        <begin position="1348"/>
        <end position="1421"/>
    </location>
</feature>
<dbReference type="Gene3D" id="3.20.110.10">
    <property type="entry name" value="Glycoside hydrolase 38, N terminal domain"/>
    <property type="match status" value="3"/>
</dbReference>
<dbReference type="InterPro" id="IPR028995">
    <property type="entry name" value="Glyco_hydro_57/38_cen_sf"/>
</dbReference>
<evidence type="ECO:0000256" key="5">
    <source>
        <dbReference type="ARBA" id="ARBA00012752"/>
    </source>
</evidence>
<dbReference type="EMBL" id="JABDTM020007759">
    <property type="protein sequence ID" value="KAH0821455.1"/>
    <property type="molecule type" value="Genomic_DNA"/>
</dbReference>
<evidence type="ECO:0000256" key="17">
    <source>
        <dbReference type="ARBA" id="ARBA00044360"/>
    </source>
</evidence>
<dbReference type="Pfam" id="PF09261">
    <property type="entry name" value="Alpha-mann_mid"/>
    <property type="match status" value="2"/>
</dbReference>
<dbReference type="PANTHER" id="PTHR11607">
    <property type="entry name" value="ALPHA-MANNOSIDASE"/>
    <property type="match status" value="1"/>
</dbReference>
<dbReference type="FunFam" id="1.20.1270.50:FF:000003">
    <property type="entry name" value="Alpha-mannosidase"/>
    <property type="match status" value="2"/>
</dbReference>
<keyword evidence="7" id="KW-0732">Signal</keyword>
<comment type="catalytic activity">
    <reaction evidence="1">
        <text>Hydrolysis of terminal, non-reducing alpha-D-mannose residues in alpha-D-mannosides.</text>
        <dbReference type="EC" id="3.2.1.24"/>
    </reaction>
</comment>
<proteinExistence type="inferred from homology"/>